<gene>
    <name evidence="1" type="ORF">TARUN_2874</name>
</gene>
<evidence type="ECO:0000313" key="1">
    <source>
        <dbReference type="EMBL" id="RFU79338.1"/>
    </source>
</evidence>
<dbReference type="OrthoDB" id="191139at2759"/>
<reference evidence="1 2" key="1">
    <citation type="journal article" date="2018" name="PLoS Pathog.">
        <title>Evolution of structural diversity of trichothecenes, a family of toxins produced by plant pathogenic and entomopathogenic fungi.</title>
        <authorList>
            <person name="Proctor R.H."/>
            <person name="McCormick S.P."/>
            <person name="Kim H.S."/>
            <person name="Cardoza R.E."/>
            <person name="Stanley A.M."/>
            <person name="Lindo L."/>
            <person name="Kelly A."/>
            <person name="Brown D.W."/>
            <person name="Lee T."/>
            <person name="Vaughan M.M."/>
            <person name="Alexander N.J."/>
            <person name="Busman M."/>
            <person name="Gutierrez S."/>
        </authorList>
    </citation>
    <scope>NUCLEOTIDE SEQUENCE [LARGE SCALE GENOMIC DNA]</scope>
    <source>
        <strain evidence="1 2">IBT 40837</strain>
    </source>
</reference>
<comment type="caution">
    <text evidence="1">The sequence shown here is derived from an EMBL/GenBank/DDBJ whole genome shotgun (WGS) entry which is preliminary data.</text>
</comment>
<dbReference type="STRING" id="490622.A0A395NTL8"/>
<proteinExistence type="predicted"/>
<sequence>MSKFHPDVDIGDLSGKVILVTGGTDGIGKQSVISLAKHAPSHIYFSGRDEKAAEQAGKHLVWAGNRKEVSLYEKCGRTSCTLGGLLALSPQSGANSILWAATADKIGVESCRLYVPIGKAREQEKAGMDEGAAQQLWDWTQNELEGFS</sequence>
<dbReference type="EMBL" id="PXOA01000162">
    <property type="protein sequence ID" value="RFU79338.1"/>
    <property type="molecule type" value="Genomic_DNA"/>
</dbReference>
<dbReference type="Proteomes" id="UP000266272">
    <property type="component" value="Unassembled WGS sequence"/>
</dbReference>
<dbReference type="SUPFAM" id="SSF51735">
    <property type="entry name" value="NAD(P)-binding Rossmann-fold domains"/>
    <property type="match status" value="1"/>
</dbReference>
<dbReference type="Gene3D" id="3.40.50.720">
    <property type="entry name" value="NAD(P)-binding Rossmann-like Domain"/>
    <property type="match status" value="1"/>
</dbReference>
<accession>A0A395NTL8</accession>
<dbReference type="InterPro" id="IPR036291">
    <property type="entry name" value="NAD(P)-bd_dom_sf"/>
</dbReference>
<keyword evidence="2" id="KW-1185">Reference proteome</keyword>
<organism evidence="1 2">
    <name type="scientific">Trichoderma arundinaceum</name>
    <dbReference type="NCBI Taxonomy" id="490622"/>
    <lineage>
        <taxon>Eukaryota</taxon>
        <taxon>Fungi</taxon>
        <taxon>Dikarya</taxon>
        <taxon>Ascomycota</taxon>
        <taxon>Pezizomycotina</taxon>
        <taxon>Sordariomycetes</taxon>
        <taxon>Hypocreomycetidae</taxon>
        <taxon>Hypocreales</taxon>
        <taxon>Hypocreaceae</taxon>
        <taxon>Trichoderma</taxon>
    </lineage>
</organism>
<dbReference type="AlphaFoldDB" id="A0A395NTL8"/>
<evidence type="ECO:0000313" key="2">
    <source>
        <dbReference type="Proteomes" id="UP000266272"/>
    </source>
</evidence>
<name>A0A395NTL8_TRIAR</name>
<protein>
    <submittedName>
        <fullName evidence="1">Nadp-binding domain</fullName>
    </submittedName>
</protein>